<gene>
    <name evidence="2" type="ORF">PENTCL1PPCAC_22146</name>
</gene>
<comment type="caution">
    <text evidence="2">The sequence shown here is derived from an EMBL/GenBank/DDBJ whole genome shotgun (WGS) entry which is preliminary data.</text>
</comment>
<feature type="non-terminal residue" evidence="2">
    <location>
        <position position="1"/>
    </location>
</feature>
<dbReference type="SMART" id="SM00256">
    <property type="entry name" value="FBOX"/>
    <property type="match status" value="1"/>
</dbReference>
<proteinExistence type="predicted"/>
<accession>A0AAV5U0C8</accession>
<sequence length="132" mass="15342">ALLAFPDEILLEIMERLSFTDRLRMRAVNHHLYDLESRTAATAADYRSAYTSLEWKMIDGLASFTFETLTGTISTFTLPLETGLSMLKRDMKCCTFEFLMLYDMDEKCLGQFVFYLRHVRAKKFKLSMIQPG</sequence>
<organism evidence="2 3">
    <name type="scientific">Pristionchus entomophagus</name>
    <dbReference type="NCBI Taxonomy" id="358040"/>
    <lineage>
        <taxon>Eukaryota</taxon>
        <taxon>Metazoa</taxon>
        <taxon>Ecdysozoa</taxon>
        <taxon>Nematoda</taxon>
        <taxon>Chromadorea</taxon>
        <taxon>Rhabditida</taxon>
        <taxon>Rhabditina</taxon>
        <taxon>Diplogasteromorpha</taxon>
        <taxon>Diplogasteroidea</taxon>
        <taxon>Neodiplogasteridae</taxon>
        <taxon>Pristionchus</taxon>
    </lineage>
</organism>
<protein>
    <recommendedName>
        <fullName evidence="1">F-box domain-containing protein</fullName>
    </recommendedName>
</protein>
<dbReference type="Pfam" id="PF00646">
    <property type="entry name" value="F-box"/>
    <property type="match status" value="1"/>
</dbReference>
<feature type="domain" description="F-box" evidence="1">
    <location>
        <begin position="1"/>
        <end position="49"/>
    </location>
</feature>
<name>A0AAV5U0C8_9BILA</name>
<dbReference type="InterPro" id="IPR036047">
    <property type="entry name" value="F-box-like_dom_sf"/>
</dbReference>
<dbReference type="EMBL" id="BTSX01000005">
    <property type="protein sequence ID" value="GMS99971.1"/>
    <property type="molecule type" value="Genomic_DNA"/>
</dbReference>
<dbReference type="Proteomes" id="UP001432027">
    <property type="component" value="Unassembled WGS sequence"/>
</dbReference>
<dbReference type="PROSITE" id="PS50181">
    <property type="entry name" value="FBOX"/>
    <property type="match status" value="1"/>
</dbReference>
<evidence type="ECO:0000259" key="1">
    <source>
        <dbReference type="PROSITE" id="PS50181"/>
    </source>
</evidence>
<dbReference type="CDD" id="cd09917">
    <property type="entry name" value="F-box_SF"/>
    <property type="match status" value="1"/>
</dbReference>
<evidence type="ECO:0000313" key="3">
    <source>
        <dbReference type="Proteomes" id="UP001432027"/>
    </source>
</evidence>
<reference evidence="2" key="1">
    <citation type="submission" date="2023-10" db="EMBL/GenBank/DDBJ databases">
        <title>Genome assembly of Pristionchus species.</title>
        <authorList>
            <person name="Yoshida K."/>
            <person name="Sommer R.J."/>
        </authorList>
    </citation>
    <scope>NUCLEOTIDE SEQUENCE</scope>
    <source>
        <strain evidence="2">RS0144</strain>
    </source>
</reference>
<feature type="non-terminal residue" evidence="2">
    <location>
        <position position="132"/>
    </location>
</feature>
<dbReference type="InterPro" id="IPR001810">
    <property type="entry name" value="F-box_dom"/>
</dbReference>
<keyword evidence="3" id="KW-1185">Reference proteome</keyword>
<dbReference type="SUPFAM" id="SSF81383">
    <property type="entry name" value="F-box domain"/>
    <property type="match status" value="1"/>
</dbReference>
<dbReference type="AlphaFoldDB" id="A0AAV5U0C8"/>
<evidence type="ECO:0000313" key="2">
    <source>
        <dbReference type="EMBL" id="GMS99971.1"/>
    </source>
</evidence>